<protein>
    <submittedName>
        <fullName evidence="1">Uncharacterized protein</fullName>
    </submittedName>
</protein>
<proteinExistence type="predicted"/>
<keyword evidence="2" id="KW-1185">Reference proteome</keyword>
<evidence type="ECO:0000313" key="1">
    <source>
        <dbReference type="EMBL" id="KAJ9102083.1"/>
    </source>
</evidence>
<evidence type="ECO:0000313" key="2">
    <source>
        <dbReference type="Proteomes" id="UP001230649"/>
    </source>
</evidence>
<name>A0ACC2VRQ1_9TREE</name>
<accession>A0ACC2VRQ1</accession>
<reference evidence="1" key="1">
    <citation type="submission" date="2023-04" db="EMBL/GenBank/DDBJ databases">
        <title>Draft Genome sequencing of Naganishia species isolated from polar environments using Oxford Nanopore Technology.</title>
        <authorList>
            <person name="Leo P."/>
            <person name="Venkateswaran K."/>
        </authorList>
    </citation>
    <scope>NUCLEOTIDE SEQUENCE</scope>
    <source>
        <strain evidence="1">MNA-CCFEE 5262</strain>
    </source>
</reference>
<dbReference type="EMBL" id="JASBWS010000066">
    <property type="protein sequence ID" value="KAJ9102083.1"/>
    <property type="molecule type" value="Genomic_DNA"/>
</dbReference>
<organism evidence="1 2">
    <name type="scientific">Naganishia adeliensis</name>
    <dbReference type="NCBI Taxonomy" id="92952"/>
    <lineage>
        <taxon>Eukaryota</taxon>
        <taxon>Fungi</taxon>
        <taxon>Dikarya</taxon>
        <taxon>Basidiomycota</taxon>
        <taxon>Agaricomycotina</taxon>
        <taxon>Tremellomycetes</taxon>
        <taxon>Filobasidiales</taxon>
        <taxon>Filobasidiaceae</taxon>
        <taxon>Naganishia</taxon>
    </lineage>
</organism>
<dbReference type="Proteomes" id="UP001230649">
    <property type="component" value="Unassembled WGS sequence"/>
</dbReference>
<gene>
    <name evidence="1" type="ORF">QFC20_005092</name>
</gene>
<sequence length="213" mass="24470">MAVSLQPWQTSLRERLEKRQDADLVFSPIIAQYKHLASLLCDSQQRNNAWLKNVSDDTQGGTKAYIATLEKQLSQLRAEISNLYRSQSQSTNRQLDLTDALRAKDAALHQVTTQLNASQATIARLDTKEKEQADRLRLQNDQIQRLHDELLAVNLELSLQVERNKALEGDNASLLQRWIDRMNDRAERMNVEFEEEQGRKGDGREKESSPKDE</sequence>
<comment type="caution">
    <text evidence="1">The sequence shown here is derived from an EMBL/GenBank/DDBJ whole genome shotgun (WGS) entry which is preliminary data.</text>
</comment>